<dbReference type="Proteomes" id="UP001341840">
    <property type="component" value="Unassembled WGS sequence"/>
</dbReference>
<organism evidence="2 3">
    <name type="scientific">Stylosanthes scabra</name>
    <dbReference type="NCBI Taxonomy" id="79078"/>
    <lineage>
        <taxon>Eukaryota</taxon>
        <taxon>Viridiplantae</taxon>
        <taxon>Streptophyta</taxon>
        <taxon>Embryophyta</taxon>
        <taxon>Tracheophyta</taxon>
        <taxon>Spermatophyta</taxon>
        <taxon>Magnoliopsida</taxon>
        <taxon>eudicotyledons</taxon>
        <taxon>Gunneridae</taxon>
        <taxon>Pentapetalae</taxon>
        <taxon>rosids</taxon>
        <taxon>fabids</taxon>
        <taxon>Fabales</taxon>
        <taxon>Fabaceae</taxon>
        <taxon>Papilionoideae</taxon>
        <taxon>50 kb inversion clade</taxon>
        <taxon>dalbergioids sensu lato</taxon>
        <taxon>Dalbergieae</taxon>
        <taxon>Pterocarpus clade</taxon>
        <taxon>Stylosanthes</taxon>
    </lineage>
</organism>
<name>A0ABU6W9Z4_9FABA</name>
<keyword evidence="3" id="KW-1185">Reference proteome</keyword>
<evidence type="ECO:0000313" key="3">
    <source>
        <dbReference type="Proteomes" id="UP001341840"/>
    </source>
</evidence>
<dbReference type="EMBL" id="JASCZI010181334">
    <property type="protein sequence ID" value="MED6182050.1"/>
    <property type="molecule type" value="Genomic_DNA"/>
</dbReference>
<evidence type="ECO:0000313" key="2">
    <source>
        <dbReference type="EMBL" id="MED6182050.1"/>
    </source>
</evidence>
<reference evidence="2 3" key="1">
    <citation type="journal article" date="2023" name="Plants (Basel)">
        <title>Bridging the Gap: Combining Genomics and Transcriptomics Approaches to Understand Stylosanthes scabra, an Orphan Legume from the Brazilian Caatinga.</title>
        <authorList>
            <person name="Ferreira-Neto J.R.C."/>
            <person name="da Silva M.D."/>
            <person name="Binneck E."/>
            <person name="de Melo N.F."/>
            <person name="da Silva R.H."/>
            <person name="de Melo A.L.T.M."/>
            <person name="Pandolfi V."/>
            <person name="Bustamante F.O."/>
            <person name="Brasileiro-Vidal A.C."/>
            <person name="Benko-Iseppon A.M."/>
        </authorList>
    </citation>
    <scope>NUCLEOTIDE SEQUENCE [LARGE SCALE GENOMIC DNA]</scope>
    <source>
        <tissue evidence="2">Leaves</tissue>
    </source>
</reference>
<evidence type="ECO:0000256" key="1">
    <source>
        <dbReference type="SAM" id="MobiDB-lite"/>
    </source>
</evidence>
<sequence>MEEEDESKEIKTSGNELDSGGVVDGSLVQSGKSNQKENAEVDFETSLVDESQFEQVHLQDQEKNNEYGFSEHGSGLDDVQQPVDGNAADFEFPSGMYSTGHSSPVNDMQHYPFSPDGEEHFGQSVSSTGFNTPGFSPVGSPSKPRQKNAVPNVSAELLHLVDSAIMGKPESMEKLKNIASGVEILGNGEEMENVAFLIVDSLLATMGGVESFDEDGDSNPPSVMLNSRAAIVSGELIPWLPYVGDSDVVMSPRTRMSNVLNGRSISSTVENSRKDFYCGCWLKWANKVGRNSFVPLHTILGWAFS</sequence>
<feature type="region of interest" description="Disordered" evidence="1">
    <location>
        <begin position="129"/>
        <end position="148"/>
    </location>
</feature>
<gene>
    <name evidence="2" type="ORF">PIB30_025126</name>
</gene>
<feature type="region of interest" description="Disordered" evidence="1">
    <location>
        <begin position="1"/>
        <end position="46"/>
    </location>
</feature>
<protein>
    <submittedName>
        <fullName evidence="2">Uncharacterized protein</fullName>
    </submittedName>
</protein>
<proteinExistence type="predicted"/>
<comment type="caution">
    <text evidence="2">The sequence shown here is derived from an EMBL/GenBank/DDBJ whole genome shotgun (WGS) entry which is preliminary data.</text>
</comment>
<accession>A0ABU6W9Z4</accession>